<evidence type="ECO:0000313" key="2">
    <source>
        <dbReference type="EMBL" id="KRZ06573.1"/>
    </source>
</evidence>
<sequence length="90" mass="10860">MHYNIRRIHLRPNWAVKDLRKLWIVHQRAEDTDKIWRMFVCQECIMKCIIVEWHQTKRLSKTDEKDFWISGGVVVVAAAAAVVKYWHSIR</sequence>
<comment type="caution">
    <text evidence="2">The sequence shown here is derived from an EMBL/GenBank/DDBJ whole genome shotgun (WGS) entry which is preliminary data.</text>
</comment>
<keyword evidence="1" id="KW-0812">Transmembrane</keyword>
<evidence type="ECO:0000313" key="3">
    <source>
        <dbReference type="Proteomes" id="UP000055024"/>
    </source>
</evidence>
<evidence type="ECO:0000256" key="1">
    <source>
        <dbReference type="SAM" id="Phobius"/>
    </source>
</evidence>
<dbReference type="Proteomes" id="UP000055024">
    <property type="component" value="Unassembled WGS sequence"/>
</dbReference>
<organism evidence="2 3">
    <name type="scientific">Trichinella zimbabwensis</name>
    <dbReference type="NCBI Taxonomy" id="268475"/>
    <lineage>
        <taxon>Eukaryota</taxon>
        <taxon>Metazoa</taxon>
        <taxon>Ecdysozoa</taxon>
        <taxon>Nematoda</taxon>
        <taxon>Enoplea</taxon>
        <taxon>Dorylaimia</taxon>
        <taxon>Trichinellida</taxon>
        <taxon>Trichinellidae</taxon>
        <taxon>Trichinella</taxon>
    </lineage>
</organism>
<name>A0A0V1H7V2_9BILA</name>
<dbReference type="AlphaFoldDB" id="A0A0V1H7V2"/>
<gene>
    <name evidence="2" type="ORF">T11_11881</name>
</gene>
<keyword evidence="1" id="KW-0472">Membrane</keyword>
<keyword evidence="1" id="KW-1133">Transmembrane helix</keyword>
<keyword evidence="3" id="KW-1185">Reference proteome</keyword>
<proteinExistence type="predicted"/>
<dbReference type="EMBL" id="JYDP01000116">
    <property type="protein sequence ID" value="KRZ06573.1"/>
    <property type="molecule type" value="Genomic_DNA"/>
</dbReference>
<accession>A0A0V1H7V2</accession>
<feature type="transmembrane region" description="Helical" evidence="1">
    <location>
        <begin position="67"/>
        <end position="87"/>
    </location>
</feature>
<reference evidence="2 3" key="1">
    <citation type="submission" date="2015-01" db="EMBL/GenBank/DDBJ databases">
        <title>Evolution of Trichinella species and genotypes.</title>
        <authorList>
            <person name="Korhonen P.K."/>
            <person name="Edoardo P."/>
            <person name="Giuseppe L.R."/>
            <person name="Gasser R.B."/>
        </authorList>
    </citation>
    <scope>NUCLEOTIDE SEQUENCE [LARGE SCALE GENOMIC DNA]</scope>
    <source>
        <strain evidence="2">ISS1029</strain>
    </source>
</reference>
<protein>
    <submittedName>
        <fullName evidence="2">Uncharacterized protein</fullName>
    </submittedName>
</protein>